<organism evidence="2 3">
    <name type="scientific">Oryza sativa subsp. japonica</name>
    <name type="common">Rice</name>
    <dbReference type="NCBI Taxonomy" id="39947"/>
    <lineage>
        <taxon>Eukaryota</taxon>
        <taxon>Viridiplantae</taxon>
        <taxon>Streptophyta</taxon>
        <taxon>Embryophyta</taxon>
        <taxon>Tracheophyta</taxon>
        <taxon>Spermatophyta</taxon>
        <taxon>Magnoliopsida</taxon>
        <taxon>Liliopsida</taxon>
        <taxon>Poales</taxon>
        <taxon>Poaceae</taxon>
        <taxon>BOP clade</taxon>
        <taxon>Oryzoideae</taxon>
        <taxon>Oryzeae</taxon>
        <taxon>Oryzinae</taxon>
        <taxon>Oryza</taxon>
        <taxon>Oryza sativa</taxon>
    </lineage>
</organism>
<evidence type="ECO:0000256" key="1">
    <source>
        <dbReference type="SAM" id="MobiDB-lite"/>
    </source>
</evidence>
<gene>
    <name evidence="2" type="primary">OJ1046_F07.22</name>
</gene>
<proteinExistence type="predicted"/>
<sequence length="114" mass="12168">MRGHLLLTHTKIVGPTCHPLFIPSSSSLSSLLHLSLFLFSVGSGVRIGSSDGGRGPKLWQRRATAGVADPEAGSAPHFLPPPDRPRHGRRCCAADDSRFPILFGRVLQAGALLH</sequence>
<name>Q6KAE9_ORYSJ</name>
<feature type="region of interest" description="Disordered" evidence="1">
    <location>
        <begin position="63"/>
        <end position="89"/>
    </location>
</feature>
<dbReference type="Proteomes" id="UP000000763">
    <property type="component" value="Chromosome 2"/>
</dbReference>
<reference evidence="3" key="2">
    <citation type="journal article" date="2008" name="Nucleic Acids Res.">
        <title>The rice annotation project database (RAP-DB): 2008 update.</title>
        <authorList>
            <consortium name="The rice annotation project (RAP)"/>
        </authorList>
    </citation>
    <scope>GENOME REANNOTATION</scope>
    <source>
        <strain evidence="3">cv. Nipponbare</strain>
    </source>
</reference>
<reference evidence="3" key="1">
    <citation type="journal article" date="2005" name="Nature">
        <title>The map-based sequence of the rice genome.</title>
        <authorList>
            <consortium name="International rice genome sequencing project (IRGSP)"/>
            <person name="Matsumoto T."/>
            <person name="Wu J."/>
            <person name="Kanamori H."/>
            <person name="Katayose Y."/>
            <person name="Fujisawa M."/>
            <person name="Namiki N."/>
            <person name="Mizuno H."/>
            <person name="Yamamoto K."/>
            <person name="Antonio B.A."/>
            <person name="Baba T."/>
            <person name="Sakata K."/>
            <person name="Nagamura Y."/>
            <person name="Aoki H."/>
            <person name="Arikawa K."/>
            <person name="Arita K."/>
            <person name="Bito T."/>
            <person name="Chiden Y."/>
            <person name="Fujitsuka N."/>
            <person name="Fukunaka R."/>
            <person name="Hamada M."/>
            <person name="Harada C."/>
            <person name="Hayashi A."/>
            <person name="Hijishita S."/>
            <person name="Honda M."/>
            <person name="Hosokawa S."/>
            <person name="Ichikawa Y."/>
            <person name="Idonuma A."/>
            <person name="Iijima M."/>
            <person name="Ikeda M."/>
            <person name="Ikeno M."/>
            <person name="Ito K."/>
            <person name="Ito S."/>
            <person name="Ito T."/>
            <person name="Ito Y."/>
            <person name="Ito Y."/>
            <person name="Iwabuchi A."/>
            <person name="Kamiya K."/>
            <person name="Karasawa W."/>
            <person name="Kurita K."/>
            <person name="Katagiri S."/>
            <person name="Kikuta A."/>
            <person name="Kobayashi H."/>
            <person name="Kobayashi N."/>
            <person name="Machita K."/>
            <person name="Maehara T."/>
            <person name="Masukawa M."/>
            <person name="Mizubayashi T."/>
            <person name="Mukai Y."/>
            <person name="Nagasaki H."/>
            <person name="Nagata Y."/>
            <person name="Naito S."/>
            <person name="Nakashima M."/>
            <person name="Nakama Y."/>
            <person name="Nakamichi Y."/>
            <person name="Nakamura M."/>
            <person name="Meguro A."/>
            <person name="Negishi M."/>
            <person name="Ohta I."/>
            <person name="Ohta T."/>
            <person name="Okamoto M."/>
            <person name="Ono N."/>
            <person name="Saji S."/>
            <person name="Sakaguchi M."/>
            <person name="Sakai K."/>
            <person name="Shibata M."/>
            <person name="Shimokawa T."/>
            <person name="Song J."/>
            <person name="Takazaki Y."/>
            <person name="Terasawa K."/>
            <person name="Tsugane M."/>
            <person name="Tsuji K."/>
            <person name="Ueda S."/>
            <person name="Waki K."/>
            <person name="Yamagata H."/>
            <person name="Yamamoto M."/>
            <person name="Yamamoto S."/>
            <person name="Yamane H."/>
            <person name="Yoshiki S."/>
            <person name="Yoshihara R."/>
            <person name="Yukawa K."/>
            <person name="Zhong H."/>
            <person name="Yano M."/>
            <person name="Yuan Q."/>
            <person name="Ouyang S."/>
            <person name="Liu J."/>
            <person name="Jones K.M."/>
            <person name="Gansberger K."/>
            <person name="Moffat K."/>
            <person name="Hill J."/>
            <person name="Bera J."/>
            <person name="Fadrosh D."/>
            <person name="Jin S."/>
            <person name="Johri S."/>
            <person name="Kim M."/>
            <person name="Overton L."/>
            <person name="Reardon M."/>
            <person name="Tsitrin T."/>
            <person name="Vuong H."/>
            <person name="Weaver B."/>
            <person name="Ciecko A."/>
            <person name="Tallon L."/>
            <person name="Jackson J."/>
            <person name="Pai G."/>
            <person name="Aken S.V."/>
            <person name="Utterback T."/>
            <person name="Reidmuller S."/>
            <person name="Feldblyum T."/>
            <person name="Hsiao J."/>
            <person name="Zismann V."/>
            <person name="Iobst S."/>
            <person name="de Vazeille A.R."/>
            <person name="Buell C.R."/>
            <person name="Ying K."/>
            <person name="Li Y."/>
            <person name="Lu T."/>
            <person name="Huang Y."/>
            <person name="Zhao Q."/>
            <person name="Feng Q."/>
            <person name="Zhang L."/>
            <person name="Zhu J."/>
            <person name="Weng Q."/>
            <person name="Mu J."/>
            <person name="Lu Y."/>
            <person name="Fan D."/>
            <person name="Liu Y."/>
            <person name="Guan J."/>
            <person name="Zhang Y."/>
            <person name="Yu S."/>
            <person name="Liu X."/>
            <person name="Zhang Y."/>
            <person name="Hong G."/>
            <person name="Han B."/>
            <person name="Choisne N."/>
            <person name="Demange N."/>
            <person name="Orjeda G."/>
            <person name="Samain S."/>
            <person name="Cattolico L."/>
            <person name="Pelletier E."/>
            <person name="Couloux A."/>
            <person name="Segurens B."/>
            <person name="Wincker P."/>
            <person name="D'Hont A."/>
            <person name="Scarpelli C."/>
            <person name="Weissenbach J."/>
            <person name="Salanoubat M."/>
            <person name="Quetier F."/>
            <person name="Yu Y."/>
            <person name="Kim H.R."/>
            <person name="Rambo T."/>
            <person name="Currie J."/>
            <person name="Collura K."/>
            <person name="Luo M."/>
            <person name="Yang T."/>
            <person name="Ammiraju J.S.S."/>
            <person name="Engler F."/>
            <person name="Soderlund C."/>
            <person name="Wing R.A."/>
            <person name="Palmer L.E."/>
            <person name="de la Bastide M."/>
            <person name="Spiegel L."/>
            <person name="Nascimento L."/>
            <person name="Zutavern T."/>
            <person name="O'Shaughnessy A."/>
            <person name="Dike S."/>
            <person name="Dedhia N."/>
            <person name="Preston R."/>
            <person name="Balija V."/>
            <person name="McCombie W.R."/>
            <person name="Chow T."/>
            <person name="Chen H."/>
            <person name="Chung M."/>
            <person name="Chen C."/>
            <person name="Shaw J."/>
            <person name="Wu H."/>
            <person name="Hsiao K."/>
            <person name="Chao Y."/>
            <person name="Chu M."/>
            <person name="Cheng C."/>
            <person name="Hour A."/>
            <person name="Lee P."/>
            <person name="Lin S."/>
            <person name="Lin Y."/>
            <person name="Liou J."/>
            <person name="Liu S."/>
            <person name="Hsing Y."/>
            <person name="Raghuvanshi S."/>
            <person name="Mohanty A."/>
            <person name="Bharti A.K."/>
            <person name="Gaur A."/>
            <person name="Gupta V."/>
            <person name="Kumar D."/>
            <person name="Ravi V."/>
            <person name="Vij S."/>
            <person name="Kapur A."/>
            <person name="Khurana P."/>
            <person name="Khurana P."/>
            <person name="Khurana J.P."/>
            <person name="Tyagi A.K."/>
            <person name="Gaikwad K."/>
            <person name="Singh A."/>
            <person name="Dalal V."/>
            <person name="Srivastava S."/>
            <person name="Dixit A."/>
            <person name="Pal A.K."/>
            <person name="Ghazi I.A."/>
            <person name="Yadav M."/>
            <person name="Pandit A."/>
            <person name="Bhargava A."/>
            <person name="Sureshbabu K."/>
            <person name="Batra K."/>
            <person name="Sharma T.R."/>
            <person name="Mohapatra T."/>
            <person name="Singh N.K."/>
            <person name="Messing J."/>
            <person name="Nelson A.B."/>
            <person name="Fuks G."/>
            <person name="Kavchok S."/>
            <person name="Keizer G."/>
            <person name="Linton E."/>
            <person name="Llaca V."/>
            <person name="Song R."/>
            <person name="Tanyolac B."/>
            <person name="Young S."/>
            <person name="Ho-Il K."/>
            <person name="Hahn J.H."/>
            <person name="Sangsakoo G."/>
            <person name="Vanavichit A."/>
            <person name="de Mattos Luiz.A.T."/>
            <person name="Zimmer P.D."/>
            <person name="Malone G."/>
            <person name="Dellagostin O."/>
            <person name="de Oliveira A.C."/>
            <person name="Bevan M."/>
            <person name="Bancroft I."/>
            <person name="Minx P."/>
            <person name="Cordum H."/>
            <person name="Wilson R."/>
            <person name="Cheng Z."/>
            <person name="Jin W."/>
            <person name="Jiang J."/>
            <person name="Leong S.A."/>
            <person name="Iwama H."/>
            <person name="Gojobori T."/>
            <person name="Itoh T."/>
            <person name="Niimura Y."/>
            <person name="Fujii Y."/>
            <person name="Habara T."/>
            <person name="Sakai H."/>
            <person name="Sato Y."/>
            <person name="Wilson G."/>
            <person name="Kumar K."/>
            <person name="McCouch S."/>
            <person name="Juretic N."/>
            <person name="Hoen D."/>
            <person name="Wright S."/>
            <person name="Bruskiewich R."/>
            <person name="Bureau T."/>
            <person name="Miyao A."/>
            <person name="Hirochika H."/>
            <person name="Nishikawa T."/>
            <person name="Kadowaki K."/>
            <person name="Sugiura M."/>
            <person name="Burr B."/>
            <person name="Sasaki T."/>
        </authorList>
    </citation>
    <scope>NUCLEOTIDE SEQUENCE [LARGE SCALE GENOMIC DNA]</scope>
    <source>
        <strain evidence="3">cv. Nipponbare</strain>
    </source>
</reference>
<dbReference type="EMBL" id="AP003984">
    <property type="protein sequence ID" value="BAD19115.1"/>
    <property type="molecule type" value="Genomic_DNA"/>
</dbReference>
<evidence type="ECO:0000313" key="3">
    <source>
        <dbReference type="Proteomes" id="UP000000763"/>
    </source>
</evidence>
<dbReference type="AlphaFoldDB" id="Q6KAE9"/>
<evidence type="ECO:0000313" key="2">
    <source>
        <dbReference type="EMBL" id="BAD19115.1"/>
    </source>
</evidence>
<accession>Q6KAE9</accession>
<protein>
    <submittedName>
        <fullName evidence="2">Uncharacterized protein</fullName>
    </submittedName>
</protein>